<dbReference type="PANTHER" id="PTHR30244:SF42">
    <property type="entry name" value="UDP-2-ACETAMIDO-2-DEOXY-3-OXO-D-GLUCURONATE AMINOTRANSFERASE"/>
    <property type="match status" value="1"/>
</dbReference>
<dbReference type="InterPro" id="IPR015424">
    <property type="entry name" value="PyrdxlP-dep_Trfase"/>
</dbReference>
<comment type="similarity">
    <text evidence="1">Belongs to the DegT/DnrJ/EryC1 family.</text>
</comment>
<evidence type="ECO:0008006" key="4">
    <source>
        <dbReference type="Google" id="ProtNLM"/>
    </source>
</evidence>
<proteinExistence type="inferred from homology"/>
<dbReference type="EMBL" id="SMLH01000004">
    <property type="protein sequence ID" value="TDE29154.1"/>
    <property type="molecule type" value="Genomic_DNA"/>
</dbReference>
<dbReference type="InterPro" id="IPR015422">
    <property type="entry name" value="PyrdxlP-dep_Trfase_small"/>
</dbReference>
<dbReference type="Pfam" id="PF01041">
    <property type="entry name" value="DegT_DnrJ_EryC1"/>
    <property type="match status" value="1"/>
</dbReference>
<organism evidence="2 3">
    <name type="scientific">Flavobacterium ranwuense</name>
    <dbReference type="NCBI Taxonomy" id="2541725"/>
    <lineage>
        <taxon>Bacteria</taxon>
        <taxon>Pseudomonadati</taxon>
        <taxon>Bacteroidota</taxon>
        <taxon>Flavobacteriia</taxon>
        <taxon>Flavobacteriales</taxon>
        <taxon>Flavobacteriaceae</taxon>
        <taxon>Flavobacterium</taxon>
    </lineage>
</organism>
<accession>A0ABY2DT73</accession>
<comment type="caution">
    <text evidence="2">The sequence shown here is derived from an EMBL/GenBank/DDBJ whole genome shotgun (WGS) entry which is preliminary data.</text>
</comment>
<protein>
    <recommendedName>
        <fullName evidence="4">DegT/DnrJ/EryC1/StrS aminotransferase family protein</fullName>
    </recommendedName>
</protein>
<dbReference type="Gene3D" id="3.90.1150.10">
    <property type="entry name" value="Aspartate Aminotransferase, domain 1"/>
    <property type="match status" value="1"/>
</dbReference>
<dbReference type="SUPFAM" id="SSF53383">
    <property type="entry name" value="PLP-dependent transferases"/>
    <property type="match status" value="1"/>
</dbReference>
<evidence type="ECO:0000313" key="2">
    <source>
        <dbReference type="EMBL" id="TDE29154.1"/>
    </source>
</evidence>
<dbReference type="InterPro" id="IPR000653">
    <property type="entry name" value="DegT/StrS_aminotransferase"/>
</dbReference>
<dbReference type="Proteomes" id="UP000294685">
    <property type="component" value="Unassembled WGS sequence"/>
</dbReference>
<keyword evidence="3" id="KW-1185">Reference proteome</keyword>
<reference evidence="2 3" key="1">
    <citation type="submission" date="2019-03" db="EMBL/GenBank/DDBJ databases">
        <title>Novel species of Flavobacterium.</title>
        <authorList>
            <person name="Liu Q."/>
            <person name="Xin Y.-H."/>
        </authorList>
    </citation>
    <scope>NUCLEOTIDE SEQUENCE [LARGE SCALE GENOMIC DNA]</scope>
    <source>
        <strain evidence="2 3">LB2P22</strain>
    </source>
</reference>
<dbReference type="InterPro" id="IPR015421">
    <property type="entry name" value="PyrdxlP-dep_Trfase_major"/>
</dbReference>
<evidence type="ECO:0000313" key="3">
    <source>
        <dbReference type="Proteomes" id="UP000294685"/>
    </source>
</evidence>
<name>A0ABY2DT73_9FLAO</name>
<dbReference type="RefSeq" id="WP_132070650.1">
    <property type="nucleotide sequence ID" value="NZ_SMLH01000004.1"/>
</dbReference>
<sequence length="301" mass="34412">MISKQAVNIDHFKRSWSYTDSARNAWSEIIEKYKENNPNGKILLPSYIGWSANEGSGIFDSVLKSGLEYDFYCLGLHLEVEVADLKEKVLQNPNQLILLVHYFGFVDSNYKEITNWLLENNVFFVEDCAHAWLSDLIGGTCGRKGNYSFYSLHKLLPISTGGIMVNNSFAGNKNNNPFFELNYDLLSIYTIRRSNYKYLLNLLRDIDGIDALYKDLEDGICPQTLPVIVEDYDRTSLYHEMNNTGFGMVSLYHTMIEQLDGFQSEAAAVLSHKIINFPIHQDVTESDIDEMVLELKKILNA</sequence>
<evidence type="ECO:0000256" key="1">
    <source>
        <dbReference type="RuleBase" id="RU004508"/>
    </source>
</evidence>
<gene>
    <name evidence="2" type="ORF">E0I61_08280</name>
</gene>
<dbReference type="PANTHER" id="PTHR30244">
    <property type="entry name" value="TRANSAMINASE"/>
    <property type="match status" value="1"/>
</dbReference>
<dbReference type="Gene3D" id="3.40.640.10">
    <property type="entry name" value="Type I PLP-dependent aspartate aminotransferase-like (Major domain)"/>
    <property type="match status" value="1"/>
</dbReference>
<keyword evidence="1" id="KW-0663">Pyridoxal phosphate</keyword>